<accession>A0A931BP92</accession>
<evidence type="ECO:0000313" key="4">
    <source>
        <dbReference type="Proteomes" id="UP000645610"/>
    </source>
</evidence>
<dbReference type="RefSeq" id="WP_196288327.1">
    <property type="nucleotide sequence ID" value="NZ_JADQDP010000005.1"/>
</dbReference>
<dbReference type="SUPFAM" id="SSF55874">
    <property type="entry name" value="ATPase domain of HSP90 chaperone/DNA topoisomerase II/histidine kinase"/>
    <property type="match status" value="1"/>
</dbReference>
<keyword evidence="1" id="KW-1133">Transmembrane helix</keyword>
<dbReference type="InterPro" id="IPR010559">
    <property type="entry name" value="Sig_transdc_His_kin_internal"/>
</dbReference>
<dbReference type="Pfam" id="PF06580">
    <property type="entry name" value="His_kinase"/>
    <property type="match status" value="1"/>
</dbReference>
<comment type="caution">
    <text evidence="3">The sequence shown here is derived from an EMBL/GenBank/DDBJ whole genome shotgun (WGS) entry which is preliminary data.</text>
</comment>
<dbReference type="InterPro" id="IPR036890">
    <property type="entry name" value="HATPase_C_sf"/>
</dbReference>
<keyword evidence="1" id="KW-0472">Membrane</keyword>
<proteinExistence type="predicted"/>
<dbReference type="GO" id="GO:0016020">
    <property type="term" value="C:membrane"/>
    <property type="evidence" value="ECO:0007669"/>
    <property type="project" value="InterPro"/>
</dbReference>
<dbReference type="GO" id="GO:0000155">
    <property type="term" value="F:phosphorelay sensor kinase activity"/>
    <property type="evidence" value="ECO:0007669"/>
    <property type="project" value="InterPro"/>
</dbReference>
<evidence type="ECO:0000256" key="1">
    <source>
        <dbReference type="SAM" id="Phobius"/>
    </source>
</evidence>
<evidence type="ECO:0000313" key="3">
    <source>
        <dbReference type="EMBL" id="MBF9143973.1"/>
    </source>
</evidence>
<reference evidence="3 4" key="1">
    <citation type="submission" date="2020-11" db="EMBL/GenBank/DDBJ databases">
        <authorList>
            <person name="Kim M.K."/>
        </authorList>
    </citation>
    <scope>NUCLEOTIDE SEQUENCE [LARGE SCALE GENOMIC DNA]</scope>
    <source>
        <strain evidence="3 4">BT439</strain>
    </source>
</reference>
<feature type="transmembrane region" description="Helical" evidence="1">
    <location>
        <begin position="21"/>
        <end position="41"/>
    </location>
</feature>
<name>A0A931BP92_9BACT</name>
<dbReference type="EMBL" id="JADQDP010000005">
    <property type="protein sequence ID" value="MBF9143973.1"/>
    <property type="molecule type" value="Genomic_DNA"/>
</dbReference>
<feature type="domain" description="Signal transduction histidine kinase internal region" evidence="2">
    <location>
        <begin position="169"/>
        <end position="248"/>
    </location>
</feature>
<dbReference type="PANTHER" id="PTHR34220">
    <property type="entry name" value="SENSOR HISTIDINE KINASE YPDA"/>
    <property type="match status" value="1"/>
</dbReference>
<gene>
    <name evidence="3" type="ORF">I2I01_20165</name>
</gene>
<feature type="transmembrane region" description="Helical" evidence="1">
    <location>
        <begin position="61"/>
        <end position="79"/>
    </location>
</feature>
<dbReference type="AlphaFoldDB" id="A0A931BP92"/>
<dbReference type="Proteomes" id="UP000645610">
    <property type="component" value="Unassembled WGS sequence"/>
</dbReference>
<dbReference type="PANTHER" id="PTHR34220:SF7">
    <property type="entry name" value="SENSOR HISTIDINE KINASE YPDA"/>
    <property type="match status" value="1"/>
</dbReference>
<keyword evidence="4" id="KW-1185">Reference proteome</keyword>
<evidence type="ECO:0000259" key="2">
    <source>
        <dbReference type="Pfam" id="PF06580"/>
    </source>
</evidence>
<feature type="transmembrane region" description="Helical" evidence="1">
    <location>
        <begin position="91"/>
        <end position="113"/>
    </location>
</feature>
<keyword evidence="1" id="KW-0812">Transmembrane</keyword>
<organism evidence="3 4">
    <name type="scientific">Hymenobacter properus</name>
    <dbReference type="NCBI Taxonomy" id="2791026"/>
    <lineage>
        <taxon>Bacteria</taxon>
        <taxon>Pseudomonadati</taxon>
        <taxon>Bacteroidota</taxon>
        <taxon>Cytophagia</taxon>
        <taxon>Cytophagales</taxon>
        <taxon>Hymenobacteraceae</taxon>
        <taxon>Hymenobacter</taxon>
    </lineage>
</organism>
<feature type="transmembrane region" description="Helical" evidence="1">
    <location>
        <begin position="125"/>
        <end position="146"/>
    </location>
</feature>
<dbReference type="InterPro" id="IPR050640">
    <property type="entry name" value="Bact_2-comp_sensor_kinase"/>
</dbReference>
<keyword evidence="3" id="KW-0808">Transferase</keyword>
<dbReference type="Gene3D" id="3.30.565.10">
    <property type="entry name" value="Histidine kinase-like ATPase, C-terminal domain"/>
    <property type="match status" value="1"/>
</dbReference>
<protein>
    <submittedName>
        <fullName evidence="3">Histidine kinase</fullName>
    </submittedName>
</protein>
<keyword evidence="3" id="KW-0418">Kinase</keyword>
<sequence>MTQAIPPRLARALQLIDERWWLRHGLFWLASGSFMLWLYLYGLHITPEWRVGLVNTVLHQAYFALLTYALLYGVLPALWQDQGRNRFVARLAAWAVASCVVHYAFRYFVVVPWNRGVSSEYQELHNAFTVCCILPPLFTAAIAASLRVYRQWQQQRLANSQLMRENFQAELQLLKAQIHPHFLFNTLNNLYALTLRQSDEAPDVVRRLAGLLRFVVEQSHTPLVSLRAELNLLRNYLALEQLRYGPRLQLGLEVGELPASGRIAPLLLLPLVENAFKHGSAEQVGHCRIHIRLAAAAGWFTCRITNTKNAEPADSRAGIGLHNVRQRLALLYPQRHRLTVEAGEHTFCVEVALPLQPAARRLSPLARRTARHVRARRSVSLAQPLHV</sequence>